<feature type="transmembrane region" description="Helical" evidence="8">
    <location>
        <begin position="450"/>
        <end position="469"/>
    </location>
</feature>
<reference evidence="9" key="2">
    <citation type="journal article" date="2007" name="Science">
        <title>Draft genome sequence of the sexually transmitted pathogen Trichomonas vaginalis.</title>
        <authorList>
            <person name="Carlton J.M."/>
            <person name="Hirt R.P."/>
            <person name="Silva J.C."/>
            <person name="Delcher A.L."/>
            <person name="Schatz M."/>
            <person name="Zhao Q."/>
            <person name="Wortman J.R."/>
            <person name="Bidwell S.L."/>
            <person name="Alsmark U.C.M."/>
            <person name="Besteiro S."/>
            <person name="Sicheritz-Ponten T."/>
            <person name="Noel C.J."/>
            <person name="Dacks J.B."/>
            <person name="Foster P.G."/>
            <person name="Simillion C."/>
            <person name="Van de Peer Y."/>
            <person name="Miranda-Saavedra D."/>
            <person name="Barton G.J."/>
            <person name="Westrop G.D."/>
            <person name="Mueller S."/>
            <person name="Dessi D."/>
            <person name="Fiori P.L."/>
            <person name="Ren Q."/>
            <person name="Paulsen I."/>
            <person name="Zhang H."/>
            <person name="Bastida-Corcuera F.D."/>
            <person name="Simoes-Barbosa A."/>
            <person name="Brown M.T."/>
            <person name="Hayes R.D."/>
            <person name="Mukherjee M."/>
            <person name="Okumura C.Y."/>
            <person name="Schneider R."/>
            <person name="Smith A.J."/>
            <person name="Vanacova S."/>
            <person name="Villalvazo M."/>
            <person name="Haas B.J."/>
            <person name="Pertea M."/>
            <person name="Feldblyum T.V."/>
            <person name="Utterback T.R."/>
            <person name="Shu C.L."/>
            <person name="Osoegawa K."/>
            <person name="de Jong P.J."/>
            <person name="Hrdy I."/>
            <person name="Horvathova L."/>
            <person name="Zubacova Z."/>
            <person name="Dolezal P."/>
            <person name="Malik S.B."/>
            <person name="Logsdon J.M. Jr."/>
            <person name="Henze K."/>
            <person name="Gupta A."/>
            <person name="Wang C.C."/>
            <person name="Dunne R.L."/>
            <person name="Upcroft J.A."/>
            <person name="Upcroft P."/>
            <person name="White O."/>
            <person name="Salzberg S.L."/>
            <person name="Tang P."/>
            <person name="Chiu C.-H."/>
            <person name="Lee Y.-S."/>
            <person name="Embley T.M."/>
            <person name="Coombs G.H."/>
            <person name="Mottram J.C."/>
            <person name="Tachezy J."/>
            <person name="Fraser-Liggett C.M."/>
            <person name="Johnson P.J."/>
        </authorList>
    </citation>
    <scope>NUCLEOTIDE SEQUENCE [LARGE SCALE GENOMIC DNA]</scope>
    <source>
        <strain evidence="9">G3</strain>
    </source>
</reference>
<organism evidence="9 10">
    <name type="scientific">Trichomonas vaginalis (strain ATCC PRA-98 / G3)</name>
    <dbReference type="NCBI Taxonomy" id="412133"/>
    <lineage>
        <taxon>Eukaryota</taxon>
        <taxon>Metamonada</taxon>
        <taxon>Parabasalia</taxon>
        <taxon>Trichomonadida</taxon>
        <taxon>Trichomonadidae</taxon>
        <taxon>Trichomonas</taxon>
    </lineage>
</organism>
<comment type="similarity">
    <text evidence="2">Belongs to the CLPTM1 family.</text>
</comment>
<dbReference type="Pfam" id="PF05602">
    <property type="entry name" value="CLPTM1"/>
    <property type="match status" value="1"/>
</dbReference>
<dbReference type="OrthoDB" id="378564at2759"/>
<dbReference type="STRING" id="5722.A2GEV7"/>
<feature type="transmembrane region" description="Helical" evidence="8">
    <location>
        <begin position="399"/>
        <end position="420"/>
    </location>
</feature>
<evidence type="ECO:0000256" key="8">
    <source>
        <dbReference type="SAM" id="Phobius"/>
    </source>
</evidence>
<evidence type="ECO:0000256" key="3">
    <source>
        <dbReference type="ARBA" id="ARBA00022692"/>
    </source>
</evidence>
<evidence type="ECO:0000256" key="2">
    <source>
        <dbReference type="ARBA" id="ARBA00009310"/>
    </source>
</evidence>
<accession>A2GEV7</accession>
<dbReference type="Pfam" id="PF04193">
    <property type="entry name" value="PQ-loop"/>
    <property type="match status" value="1"/>
</dbReference>
<dbReference type="AlphaFoldDB" id="A2GEV7"/>
<feature type="transmembrane region" description="Helical" evidence="8">
    <location>
        <begin position="373"/>
        <end position="393"/>
    </location>
</feature>
<dbReference type="VEuPathDB" id="TrichDB:TVAGG3_0060810"/>
<dbReference type="InterPro" id="IPR008429">
    <property type="entry name" value="CLPTM1"/>
</dbReference>
<feature type="compositionally biased region" description="Polar residues" evidence="7">
    <location>
        <begin position="1"/>
        <end position="12"/>
    </location>
</feature>
<keyword evidence="3 8" id="KW-0812">Transmembrane</keyword>
<dbReference type="InterPro" id="IPR006603">
    <property type="entry name" value="PQ-loop_rpt"/>
</dbReference>
<protein>
    <submittedName>
        <fullName evidence="9">Uncharacterized protein</fullName>
    </submittedName>
</protein>
<keyword evidence="10" id="KW-1185">Reference proteome</keyword>
<feature type="transmembrane region" description="Helical" evidence="8">
    <location>
        <begin position="475"/>
        <end position="496"/>
    </location>
</feature>
<dbReference type="GO" id="GO:0016020">
    <property type="term" value="C:membrane"/>
    <property type="evidence" value="ECO:0000318"/>
    <property type="project" value="GO_Central"/>
</dbReference>
<dbReference type="PANTHER" id="PTHR21347">
    <property type="entry name" value="CLEFT LIP AND PALATE ASSOCIATED TRANSMEMBRANE PROTEIN-RELATED"/>
    <property type="match status" value="1"/>
</dbReference>
<dbReference type="KEGG" id="tva:4741944"/>
<dbReference type="GO" id="GO:0012505">
    <property type="term" value="C:endomembrane system"/>
    <property type="evidence" value="ECO:0000318"/>
    <property type="project" value="GO_Central"/>
</dbReference>
<name>A2GEV7_TRIV3</name>
<gene>
    <name evidence="9" type="ORF">TVAG_515920</name>
</gene>
<sequence length="621" mass="73729">MSSEEQPSSNPKETAPIQQHPKRPIRRHLTAAEREKLEEMRAPLWEKILRKNIATIGFAFIIFFYTCLKPILENIIPEGNNVRLFNKFKPGDLLKYRIFMSTYKDLKLDRPNSYRFIYESPEFNYSLKHFTQHLGDLNYTVTINPKILSNKTERYWVVEVSPVDCNFQEGPVNGKDCVKSYHVAPIIRWETPAKKEGRKLLDFNRKKEPEVKQEDDIYSNTTLRPFTYPNNTFDIVFIKDYIRISDIAYHNYKHIRASEQFQILIPPTTENYYLHIPNSRLWLNESETKDIEYHLSFQLKSFFAWDYPLDQEVGQDNKVLLKVWTDIKTAHIENPAWFFWGYIFLAVTRNIVKLITFKEEFDFWIDVKNVRGISVHTVVFDLFTDIVVMLYLYDQHSNMLDVILKGFSILLSLFKVFKLLTPIMDWPYFKWNGGEDDPDTLTFDNEVGKYINKGLIPLFIGTLIYQLIFSEFKSWMSFIIQGFFSFVSLFGFVRLFPQLYINYKLKSVAGISFTVLVYKCIGTFIDDLYAILMNLPTLYKITCFRDDITFFIWVFQCCIYKIDNTRSNEYGEILAKLKEEEEDEAEEEMKKIKKEVKIEDIDDSEDDELQMRTQKEKKDNF</sequence>
<dbReference type="PANTHER" id="PTHR21347:SF0">
    <property type="entry name" value="LIPID SCRAMBLASE CLPTM1L"/>
    <property type="match status" value="1"/>
</dbReference>
<keyword evidence="5 8" id="KW-0472">Membrane</keyword>
<evidence type="ECO:0000256" key="6">
    <source>
        <dbReference type="SAM" id="Coils"/>
    </source>
</evidence>
<evidence type="ECO:0000256" key="1">
    <source>
        <dbReference type="ARBA" id="ARBA00004141"/>
    </source>
</evidence>
<keyword evidence="6" id="KW-0175">Coiled coil</keyword>
<dbReference type="VEuPathDB" id="TrichDB:TVAG_515920"/>
<dbReference type="eggNOG" id="KOG2489">
    <property type="taxonomic scope" value="Eukaryota"/>
</dbReference>
<keyword evidence="4 8" id="KW-1133">Transmembrane helix</keyword>
<dbReference type="EMBL" id="DS115433">
    <property type="protein sequence ID" value="EAX84311.1"/>
    <property type="molecule type" value="Genomic_DNA"/>
</dbReference>
<evidence type="ECO:0000313" key="9">
    <source>
        <dbReference type="EMBL" id="EAX84311.1"/>
    </source>
</evidence>
<feature type="coiled-coil region" evidence="6">
    <location>
        <begin position="575"/>
        <end position="602"/>
    </location>
</feature>
<comment type="subcellular location">
    <subcellularLocation>
        <location evidence="1">Membrane</location>
        <topology evidence="1">Multi-pass membrane protein</topology>
    </subcellularLocation>
</comment>
<evidence type="ECO:0000256" key="4">
    <source>
        <dbReference type="ARBA" id="ARBA00022989"/>
    </source>
</evidence>
<dbReference type="Proteomes" id="UP000001542">
    <property type="component" value="Unassembled WGS sequence"/>
</dbReference>
<feature type="transmembrane region" description="Helical" evidence="8">
    <location>
        <begin position="335"/>
        <end position="352"/>
    </location>
</feature>
<dbReference type="RefSeq" id="XP_001297241.1">
    <property type="nucleotide sequence ID" value="XM_001297240.1"/>
</dbReference>
<reference evidence="9" key="1">
    <citation type="submission" date="2006-10" db="EMBL/GenBank/DDBJ databases">
        <authorList>
            <person name="Amadeo P."/>
            <person name="Zhao Q."/>
            <person name="Wortman J."/>
            <person name="Fraser-Liggett C."/>
            <person name="Carlton J."/>
        </authorList>
    </citation>
    <scope>NUCLEOTIDE SEQUENCE</scope>
    <source>
        <strain evidence="9">G3</strain>
    </source>
</reference>
<evidence type="ECO:0000256" key="5">
    <source>
        <dbReference type="ARBA" id="ARBA00023136"/>
    </source>
</evidence>
<feature type="region of interest" description="Disordered" evidence="7">
    <location>
        <begin position="1"/>
        <end position="25"/>
    </location>
</feature>
<dbReference type="InParanoid" id="A2GEV7"/>
<evidence type="ECO:0000256" key="7">
    <source>
        <dbReference type="SAM" id="MobiDB-lite"/>
    </source>
</evidence>
<proteinExistence type="inferred from homology"/>
<evidence type="ECO:0000313" key="10">
    <source>
        <dbReference type="Proteomes" id="UP000001542"/>
    </source>
</evidence>